<dbReference type="Proteomes" id="UP000054783">
    <property type="component" value="Unassembled WGS sequence"/>
</dbReference>
<evidence type="ECO:0000313" key="2">
    <source>
        <dbReference type="Proteomes" id="UP000054783"/>
    </source>
</evidence>
<comment type="caution">
    <text evidence="1">The sequence shown here is derived from an EMBL/GenBank/DDBJ whole genome shotgun (WGS) entry which is preliminary data.</text>
</comment>
<keyword evidence="2" id="KW-1185">Reference proteome</keyword>
<protein>
    <submittedName>
        <fullName evidence="1">Uncharacterized protein</fullName>
    </submittedName>
</protein>
<accession>A0A0V1AEK0</accession>
<gene>
    <name evidence="1" type="ORF">T12_720</name>
</gene>
<evidence type="ECO:0000313" key="1">
    <source>
        <dbReference type="EMBL" id="KRY23217.1"/>
    </source>
</evidence>
<name>A0A0V1AEK0_9BILA</name>
<reference evidence="1 2" key="1">
    <citation type="submission" date="2015-01" db="EMBL/GenBank/DDBJ databases">
        <title>Evolution of Trichinella species and genotypes.</title>
        <authorList>
            <person name="Korhonen P.K."/>
            <person name="Edoardo P."/>
            <person name="Giuseppe L.R."/>
            <person name="Gasser R.B."/>
        </authorList>
    </citation>
    <scope>NUCLEOTIDE SEQUENCE [LARGE SCALE GENOMIC DNA]</scope>
    <source>
        <strain evidence="1">ISS2496</strain>
    </source>
</reference>
<proteinExistence type="predicted"/>
<organism evidence="1 2">
    <name type="scientific">Trichinella patagoniensis</name>
    <dbReference type="NCBI Taxonomy" id="990121"/>
    <lineage>
        <taxon>Eukaryota</taxon>
        <taxon>Metazoa</taxon>
        <taxon>Ecdysozoa</taxon>
        <taxon>Nematoda</taxon>
        <taxon>Enoplea</taxon>
        <taxon>Dorylaimia</taxon>
        <taxon>Trichinellida</taxon>
        <taxon>Trichinellidae</taxon>
        <taxon>Trichinella</taxon>
    </lineage>
</organism>
<dbReference type="EMBL" id="JYDQ01000004">
    <property type="protein sequence ID" value="KRY23217.1"/>
    <property type="molecule type" value="Genomic_DNA"/>
</dbReference>
<sequence length="66" mass="7910">MLQPEKDEKESSQQSTRIKIKEAKWKNVPEEKSTYIHIQHFFFFCFFGIDQWIFPVIDKTLTETAA</sequence>
<dbReference type="AlphaFoldDB" id="A0A0V1AEK0"/>